<dbReference type="AlphaFoldDB" id="A0A6J8E8R7"/>
<organism evidence="2 3">
    <name type="scientific">Mytilus coruscus</name>
    <name type="common">Sea mussel</name>
    <dbReference type="NCBI Taxonomy" id="42192"/>
    <lineage>
        <taxon>Eukaryota</taxon>
        <taxon>Metazoa</taxon>
        <taxon>Spiralia</taxon>
        <taxon>Lophotrochozoa</taxon>
        <taxon>Mollusca</taxon>
        <taxon>Bivalvia</taxon>
        <taxon>Autobranchia</taxon>
        <taxon>Pteriomorphia</taxon>
        <taxon>Mytilida</taxon>
        <taxon>Mytiloidea</taxon>
        <taxon>Mytilidae</taxon>
        <taxon>Mytilinae</taxon>
        <taxon>Mytilus</taxon>
    </lineage>
</organism>
<dbReference type="EMBL" id="CACVKT020008706">
    <property type="protein sequence ID" value="CAC5416820.1"/>
    <property type="molecule type" value="Genomic_DNA"/>
</dbReference>
<evidence type="ECO:0000313" key="2">
    <source>
        <dbReference type="EMBL" id="CAC5416820.1"/>
    </source>
</evidence>
<feature type="region of interest" description="Disordered" evidence="1">
    <location>
        <begin position="130"/>
        <end position="154"/>
    </location>
</feature>
<protein>
    <submittedName>
        <fullName evidence="2">Uncharacterized protein</fullName>
    </submittedName>
</protein>
<sequence>MGLSPTLLREFEAVSAGTDVPAVAADVPVWSQCLPLALMKLMTQHQPTSRFGGGKRIATTNVYQVTRCSTQVARSGKICRIRIDSDFLGLLKVYATHLSQEDPLPDKPQPYLFLTSKGEFLMPSLVQTGESGSVKEQGLRRPPQPPVETEAGGYYPQRERAHPREENVELTKHKTHNVATADIYYDQSRRAEGRHAVLDKLSKAYKVN</sequence>
<accession>A0A6J8E8R7</accession>
<keyword evidence="3" id="KW-1185">Reference proteome</keyword>
<evidence type="ECO:0000313" key="3">
    <source>
        <dbReference type="Proteomes" id="UP000507470"/>
    </source>
</evidence>
<reference evidence="2 3" key="1">
    <citation type="submission" date="2020-06" db="EMBL/GenBank/DDBJ databases">
        <authorList>
            <person name="Li R."/>
            <person name="Bekaert M."/>
        </authorList>
    </citation>
    <scope>NUCLEOTIDE SEQUENCE [LARGE SCALE GENOMIC DNA]</scope>
    <source>
        <strain evidence="3">wild</strain>
    </source>
</reference>
<dbReference type="Proteomes" id="UP000507470">
    <property type="component" value="Unassembled WGS sequence"/>
</dbReference>
<name>A0A6J8E8R7_MYTCO</name>
<evidence type="ECO:0000256" key="1">
    <source>
        <dbReference type="SAM" id="MobiDB-lite"/>
    </source>
</evidence>
<proteinExistence type="predicted"/>
<gene>
    <name evidence="2" type="ORF">MCOR_49399</name>
</gene>